<protein>
    <submittedName>
        <fullName evidence="2">5-deoxy-glucuronate isomerase</fullName>
    </submittedName>
</protein>
<evidence type="ECO:0000256" key="1">
    <source>
        <dbReference type="ARBA" id="ARBA00023235"/>
    </source>
</evidence>
<dbReference type="InterPro" id="IPR024203">
    <property type="entry name" value="Deoxy-glucuronate_isom_IolB"/>
</dbReference>
<dbReference type="AlphaFoldDB" id="A0AAC9YQ58"/>
<dbReference type="SUPFAM" id="SSF51182">
    <property type="entry name" value="RmlC-like cupins"/>
    <property type="match status" value="1"/>
</dbReference>
<dbReference type="InterPro" id="IPR021120">
    <property type="entry name" value="KduI/IolB_isomerase"/>
</dbReference>
<dbReference type="EMBL" id="CP016769">
    <property type="protein sequence ID" value="ASY10330.1"/>
    <property type="molecule type" value="Genomic_DNA"/>
</dbReference>
<reference evidence="2 3" key="1">
    <citation type="submission" date="2016-07" db="EMBL/GenBank/DDBJ databases">
        <title>High microdiversification within the ubiquitous acI lineage of Actinobacteria.</title>
        <authorList>
            <person name="Neuenschwander S.M."/>
            <person name="Salcher M."/>
            <person name="Ghai R."/>
            <person name="Pernthaler J."/>
        </authorList>
    </citation>
    <scope>NUCLEOTIDE SEQUENCE [LARGE SCALE GENOMIC DNA]</scope>
    <source>
        <strain evidence="2">MMS-21-148</strain>
    </source>
</reference>
<dbReference type="Pfam" id="PF04962">
    <property type="entry name" value="KduI"/>
    <property type="match status" value="1"/>
</dbReference>
<evidence type="ECO:0000313" key="2">
    <source>
        <dbReference type="EMBL" id="ASY10330.1"/>
    </source>
</evidence>
<dbReference type="KEGG" id="plan:A1s21148_01995"/>
<dbReference type="InterPro" id="IPR011051">
    <property type="entry name" value="RmlC_Cupin_sf"/>
</dbReference>
<proteinExistence type="predicted"/>
<sequence>MSNWYKPAGTLKTAEHEISLSPQDSGWEYCGFYTYNFATKSEFNVELSGREGVLLPLSAQNVSVSVDGQAFTLKGRTGVFAAVSDWIYLPVGSKVSFSGKSGEIALLTAQASEKFPVCYTPAEQVQVEVRGSGKATRQVNNIATPTSFTQCHKILVCEVLTPGGNLSSWPPHRHDKFPGCPTINEEVYYFQIGKEGSDHGDPEGVGFFHVYTVDETVDETVTLHDRDTYVVPHGFHGPSIASPEYPMYFLNVMAGPAPERSMAFCDDPAHHWIRDSWNDQVQDPRCPMTSANGKVWKGK</sequence>
<dbReference type="Proteomes" id="UP000217144">
    <property type="component" value="Chromosome"/>
</dbReference>
<dbReference type="GO" id="GO:0019310">
    <property type="term" value="P:inositol catabolic process"/>
    <property type="evidence" value="ECO:0007669"/>
    <property type="project" value="InterPro"/>
</dbReference>
<dbReference type="GO" id="GO:0008880">
    <property type="term" value="F:glucuronate isomerase activity"/>
    <property type="evidence" value="ECO:0007669"/>
    <property type="project" value="InterPro"/>
</dbReference>
<dbReference type="PANTHER" id="PTHR39193">
    <property type="entry name" value="5-DEOXY-GLUCURONATE ISOMERASE"/>
    <property type="match status" value="1"/>
</dbReference>
<dbReference type="Gene3D" id="2.60.120.10">
    <property type="entry name" value="Jelly Rolls"/>
    <property type="match status" value="2"/>
</dbReference>
<keyword evidence="3" id="KW-1185">Reference proteome</keyword>
<dbReference type="NCBIfam" id="TIGR04378">
    <property type="entry name" value="myo_inos_iolB"/>
    <property type="match status" value="1"/>
</dbReference>
<dbReference type="PIRSF" id="PIRSF036628">
    <property type="entry name" value="IolB"/>
    <property type="match status" value="1"/>
</dbReference>
<dbReference type="InterPro" id="IPR014710">
    <property type="entry name" value="RmlC-like_jellyroll"/>
</dbReference>
<evidence type="ECO:0000313" key="3">
    <source>
        <dbReference type="Proteomes" id="UP000217144"/>
    </source>
</evidence>
<organism evidence="2 3">
    <name type="scientific">Candidatus Planktophila lacus</name>
    <dbReference type="NCBI Taxonomy" id="1884913"/>
    <lineage>
        <taxon>Bacteria</taxon>
        <taxon>Bacillati</taxon>
        <taxon>Actinomycetota</taxon>
        <taxon>Actinomycetes</taxon>
        <taxon>Candidatus Nanopelagicales</taxon>
        <taxon>Candidatus Nanopelagicaceae</taxon>
        <taxon>Candidatus Planktophila</taxon>
    </lineage>
</organism>
<keyword evidence="1 2" id="KW-0413">Isomerase</keyword>
<dbReference type="RefSeq" id="WP_095670820.1">
    <property type="nucleotide sequence ID" value="NZ_CP016769.1"/>
</dbReference>
<accession>A0AAC9YQ58</accession>
<dbReference type="PANTHER" id="PTHR39193:SF1">
    <property type="entry name" value="5-DEOXY-GLUCURONATE ISOMERASE"/>
    <property type="match status" value="1"/>
</dbReference>
<name>A0AAC9YQ58_9ACTN</name>
<gene>
    <name evidence="2" type="ORF">A1s21148_01995</name>
</gene>